<sequence length="48" mass="5619">MTGTYEKSAPRLPYVIAYELRETAGLESVVILRIIHTSRDWQVEKWPD</sequence>
<comment type="caution">
    <text evidence="1">The sequence shown here is derived from an EMBL/GenBank/DDBJ whole genome shotgun (WGS) entry which is preliminary data.</text>
</comment>
<proteinExistence type="predicted"/>
<evidence type="ECO:0000313" key="1">
    <source>
        <dbReference type="EMBL" id="MDQ0325621.1"/>
    </source>
</evidence>
<reference evidence="1 2" key="1">
    <citation type="submission" date="2023-07" db="EMBL/GenBank/DDBJ databases">
        <title>Genomic Encyclopedia of Type Strains, Phase IV (KMG-IV): sequencing the most valuable type-strain genomes for metagenomic binning, comparative biology and taxonomic classification.</title>
        <authorList>
            <person name="Goeker M."/>
        </authorList>
    </citation>
    <scope>NUCLEOTIDE SEQUENCE [LARGE SCALE GENOMIC DNA]</scope>
    <source>
        <strain evidence="1 2">DSM 11549</strain>
    </source>
</reference>
<gene>
    <name evidence="1" type="ORF">J2R99_001470</name>
</gene>
<organism evidence="1 2">
    <name type="scientific">Rhodopseudomonas julia</name>
    <dbReference type="NCBI Taxonomy" id="200617"/>
    <lineage>
        <taxon>Bacteria</taxon>
        <taxon>Pseudomonadati</taxon>
        <taxon>Pseudomonadota</taxon>
        <taxon>Alphaproteobacteria</taxon>
        <taxon>Hyphomicrobiales</taxon>
        <taxon>Nitrobacteraceae</taxon>
        <taxon>Rhodopseudomonas</taxon>
    </lineage>
</organism>
<keyword evidence="2" id="KW-1185">Reference proteome</keyword>
<protein>
    <submittedName>
        <fullName evidence="1">Plasmid stabilization system protein ParE</fullName>
    </submittedName>
</protein>
<accession>A0ABU0C527</accession>
<dbReference type="EMBL" id="JAUSUK010000001">
    <property type="protein sequence ID" value="MDQ0325621.1"/>
    <property type="molecule type" value="Genomic_DNA"/>
</dbReference>
<evidence type="ECO:0000313" key="2">
    <source>
        <dbReference type="Proteomes" id="UP001230253"/>
    </source>
</evidence>
<dbReference type="InterPro" id="IPR035093">
    <property type="entry name" value="RelE/ParE_toxin_dom_sf"/>
</dbReference>
<dbReference type="Proteomes" id="UP001230253">
    <property type="component" value="Unassembled WGS sequence"/>
</dbReference>
<dbReference type="Gene3D" id="3.30.2310.20">
    <property type="entry name" value="RelE-like"/>
    <property type="match status" value="1"/>
</dbReference>
<name>A0ABU0C527_9BRAD</name>